<keyword evidence="3" id="KW-1185">Reference proteome</keyword>
<dbReference type="AlphaFoldDB" id="A0A135HXJ4"/>
<dbReference type="EMBL" id="LNTU01000005">
    <property type="protein sequence ID" value="KXF77924.1"/>
    <property type="molecule type" value="Genomic_DNA"/>
</dbReference>
<name>A0A135HXJ4_9HYPH</name>
<comment type="caution">
    <text evidence="2">The sequence shown here is derived from an EMBL/GenBank/DDBJ whole genome shotgun (WGS) entry which is preliminary data.</text>
</comment>
<evidence type="ECO:0000256" key="1">
    <source>
        <dbReference type="SAM" id="SignalP"/>
    </source>
</evidence>
<dbReference type="Proteomes" id="UP000070107">
    <property type="component" value="Unassembled WGS sequence"/>
</dbReference>
<feature type="chain" id="PRO_5007465430" description="Peptidase C39-like domain-containing protein" evidence="1">
    <location>
        <begin position="28"/>
        <end position="368"/>
    </location>
</feature>
<organism evidence="2 3">
    <name type="scientific">Paramesorhizobium deserti</name>
    <dbReference type="NCBI Taxonomy" id="1494590"/>
    <lineage>
        <taxon>Bacteria</taxon>
        <taxon>Pseudomonadati</taxon>
        <taxon>Pseudomonadota</taxon>
        <taxon>Alphaproteobacteria</taxon>
        <taxon>Hyphomicrobiales</taxon>
        <taxon>Phyllobacteriaceae</taxon>
        <taxon>Paramesorhizobium</taxon>
    </lineage>
</organism>
<reference evidence="2 3" key="1">
    <citation type="submission" date="2015-11" db="EMBL/GenBank/DDBJ databases">
        <title>Draft genome sequence of Paramesorhizobium deserti A-3-E, a strain highly resistant to diverse beta-lactam antibiotics.</title>
        <authorList>
            <person name="Lv R."/>
            <person name="Yang X."/>
            <person name="Fang N."/>
            <person name="Guo J."/>
            <person name="Luo X."/>
            <person name="Peng F."/>
            <person name="Yang R."/>
            <person name="Cui Y."/>
            <person name="Fang C."/>
            <person name="Song Y."/>
        </authorList>
    </citation>
    <scope>NUCLEOTIDE SEQUENCE [LARGE SCALE GENOMIC DNA]</scope>
    <source>
        <strain evidence="2 3">A-3-E</strain>
    </source>
</reference>
<accession>A0A135HXJ4</accession>
<evidence type="ECO:0000313" key="3">
    <source>
        <dbReference type="Proteomes" id="UP000070107"/>
    </source>
</evidence>
<protein>
    <recommendedName>
        <fullName evidence="4">Peptidase C39-like domain-containing protein</fullName>
    </recommendedName>
</protein>
<keyword evidence="1" id="KW-0732">Signal</keyword>
<evidence type="ECO:0008006" key="4">
    <source>
        <dbReference type="Google" id="ProtNLM"/>
    </source>
</evidence>
<dbReference type="STRING" id="1494590.ATN84_24725"/>
<proteinExistence type="predicted"/>
<sequence>MKEMIMRRIPWIFSVLFLVLCAGAQSAAAKIHVSKIAVKADGNAIPVDVMAVFYGAPSDKAVDWETLRVQQGLPKTWRVVKLTQNGDEPRVFGWAERIKLGQKGLSPSAAAERVAGCDICWRGIAIIYRMPDNDTAERLAVQVRRGGNWLLNTEETASQLNKHALQSSEFAPLHHTTADGYQVLDLSTAIHIFKNLYYELDGNPVLTAAYADLGNVDFRKYSDAAQVAWCSEFAVYIQQAIGRPAPAVRDREINGRFLYRFYQKAGARAYGFEEMAQWTPEERRKRLPPGSIVSIATVGVGGHTLILTAWKEADGLLTFSAISGNTKGTVLHNSEIRIPSLPAEVKNDTASAKYWRDRAFVIVTDGLP</sequence>
<gene>
    <name evidence="2" type="ORF">ATN84_24725</name>
</gene>
<evidence type="ECO:0000313" key="2">
    <source>
        <dbReference type="EMBL" id="KXF77924.1"/>
    </source>
</evidence>
<feature type="signal peptide" evidence="1">
    <location>
        <begin position="1"/>
        <end position="27"/>
    </location>
</feature>